<accession>A0A0F9FRM5</accession>
<evidence type="ECO:0000313" key="1">
    <source>
        <dbReference type="EMBL" id="KKL88808.1"/>
    </source>
</evidence>
<reference evidence="1" key="1">
    <citation type="journal article" date="2015" name="Nature">
        <title>Complex archaea that bridge the gap between prokaryotes and eukaryotes.</title>
        <authorList>
            <person name="Spang A."/>
            <person name="Saw J.H."/>
            <person name="Jorgensen S.L."/>
            <person name="Zaremba-Niedzwiedzka K."/>
            <person name="Martijn J."/>
            <person name="Lind A.E."/>
            <person name="van Eijk R."/>
            <person name="Schleper C."/>
            <person name="Guy L."/>
            <person name="Ettema T.J."/>
        </authorList>
    </citation>
    <scope>NUCLEOTIDE SEQUENCE</scope>
</reference>
<name>A0A0F9FRM5_9ZZZZ</name>
<proteinExistence type="predicted"/>
<sequence>MRKKRVQPDIDICERCDNEIIDRKRLGFSKLKYCGKCARDVINERIRNRYRDTHPKKPLKKEIIIKRLTKSPATEPELVKLSKSKNSVALRASIAKLRNEGYIIQAIHFMPSHYVLVNSK</sequence>
<dbReference type="EMBL" id="LAZR01020457">
    <property type="protein sequence ID" value="KKL88808.1"/>
    <property type="molecule type" value="Genomic_DNA"/>
</dbReference>
<comment type="caution">
    <text evidence="1">The sequence shown here is derived from an EMBL/GenBank/DDBJ whole genome shotgun (WGS) entry which is preliminary data.</text>
</comment>
<dbReference type="AlphaFoldDB" id="A0A0F9FRM5"/>
<protein>
    <submittedName>
        <fullName evidence="1">Uncharacterized protein</fullName>
    </submittedName>
</protein>
<gene>
    <name evidence="1" type="ORF">LCGC14_1921030</name>
</gene>
<organism evidence="1">
    <name type="scientific">marine sediment metagenome</name>
    <dbReference type="NCBI Taxonomy" id="412755"/>
    <lineage>
        <taxon>unclassified sequences</taxon>
        <taxon>metagenomes</taxon>
        <taxon>ecological metagenomes</taxon>
    </lineage>
</organism>